<evidence type="ECO:0000256" key="2">
    <source>
        <dbReference type="ARBA" id="ARBA00022679"/>
    </source>
</evidence>
<dbReference type="CDD" id="cd02440">
    <property type="entry name" value="AdoMet_MTases"/>
    <property type="match status" value="1"/>
</dbReference>
<dbReference type="EMBL" id="BAABIS010000001">
    <property type="protein sequence ID" value="GAA4884955.1"/>
    <property type="molecule type" value="Genomic_DNA"/>
</dbReference>
<evidence type="ECO:0000259" key="3">
    <source>
        <dbReference type="Pfam" id="PF13649"/>
    </source>
</evidence>
<dbReference type="Gene3D" id="3.40.50.150">
    <property type="entry name" value="Vaccinia Virus protein VP39"/>
    <property type="match status" value="1"/>
</dbReference>
<keyword evidence="2" id="KW-0808">Transferase</keyword>
<gene>
    <name evidence="4" type="ORF">GCM10023235_77420</name>
</gene>
<dbReference type="InterPro" id="IPR041698">
    <property type="entry name" value="Methyltransf_25"/>
</dbReference>
<dbReference type="SUPFAM" id="SSF53335">
    <property type="entry name" value="S-adenosyl-L-methionine-dependent methyltransferases"/>
    <property type="match status" value="1"/>
</dbReference>
<feature type="domain" description="Methyltransferase" evidence="3">
    <location>
        <begin position="32"/>
        <end position="129"/>
    </location>
</feature>
<keyword evidence="1" id="KW-0489">Methyltransferase</keyword>
<protein>
    <recommendedName>
        <fullName evidence="3">Methyltransferase domain-containing protein</fullName>
    </recommendedName>
</protein>
<dbReference type="InterPro" id="IPR029063">
    <property type="entry name" value="SAM-dependent_MTases_sf"/>
</dbReference>
<dbReference type="PANTHER" id="PTHR43861">
    <property type="entry name" value="TRANS-ACONITATE 2-METHYLTRANSFERASE-RELATED"/>
    <property type="match status" value="1"/>
</dbReference>
<evidence type="ECO:0000256" key="1">
    <source>
        <dbReference type="ARBA" id="ARBA00022603"/>
    </source>
</evidence>
<evidence type="ECO:0000313" key="4">
    <source>
        <dbReference type="EMBL" id="GAA4884955.1"/>
    </source>
</evidence>
<evidence type="ECO:0000313" key="5">
    <source>
        <dbReference type="Proteomes" id="UP001501752"/>
    </source>
</evidence>
<proteinExistence type="predicted"/>
<accession>A0ABP9ETL8</accession>
<organism evidence="4 5">
    <name type="scientific">Kitasatospora terrestris</name>
    <dbReference type="NCBI Taxonomy" id="258051"/>
    <lineage>
        <taxon>Bacteria</taxon>
        <taxon>Bacillati</taxon>
        <taxon>Actinomycetota</taxon>
        <taxon>Actinomycetes</taxon>
        <taxon>Kitasatosporales</taxon>
        <taxon>Streptomycetaceae</taxon>
        <taxon>Kitasatospora</taxon>
    </lineage>
</organism>
<comment type="caution">
    <text evidence="4">The sequence shown here is derived from an EMBL/GenBank/DDBJ whole genome shotgun (WGS) entry which is preliminary data.</text>
</comment>
<dbReference type="PANTHER" id="PTHR43861:SF1">
    <property type="entry name" value="TRANS-ACONITATE 2-METHYLTRANSFERASE"/>
    <property type="match status" value="1"/>
</dbReference>
<sequence length="260" mass="28069">MLELDAEVMRGHFTALTDRLAALADGRPVRRILDLGSGPGTGTLALLERFPDAEILAVDLSPQMLHRLRGRLAERGAADRVRTVEADLDAPWPDLDGPFDLVWTAAALHHLTDPAAALARMREALRPGGILAVIETDGVPDVLPRDGGIPDGLEDRCRKLIAERHAAQLPHLGADWSAPLTDAGFTIEAVEDLTADLQAPLPATAARYATALLQRLRDAVADRIAPADLAALDTLRENAPDRLTLRTTRTAHLTRRPPQP</sequence>
<name>A0ABP9ETL8_9ACTN</name>
<dbReference type="Proteomes" id="UP001501752">
    <property type="component" value="Unassembled WGS sequence"/>
</dbReference>
<reference evidence="5" key="1">
    <citation type="journal article" date="2019" name="Int. J. Syst. Evol. Microbiol.">
        <title>The Global Catalogue of Microorganisms (GCM) 10K type strain sequencing project: providing services to taxonomists for standard genome sequencing and annotation.</title>
        <authorList>
            <consortium name="The Broad Institute Genomics Platform"/>
            <consortium name="The Broad Institute Genome Sequencing Center for Infectious Disease"/>
            <person name="Wu L."/>
            <person name="Ma J."/>
        </authorList>
    </citation>
    <scope>NUCLEOTIDE SEQUENCE [LARGE SCALE GENOMIC DNA]</scope>
    <source>
        <strain evidence="5">JCM 13006</strain>
    </source>
</reference>
<keyword evidence="5" id="KW-1185">Reference proteome</keyword>
<dbReference type="Pfam" id="PF13649">
    <property type="entry name" value="Methyltransf_25"/>
    <property type="match status" value="1"/>
</dbReference>